<accession>A0A1I2UGW1</accession>
<dbReference type="Gene3D" id="3.10.290.10">
    <property type="entry name" value="RNA-binding S4 domain"/>
    <property type="match status" value="1"/>
</dbReference>
<evidence type="ECO:0000256" key="2">
    <source>
        <dbReference type="ARBA" id="ARBA00022884"/>
    </source>
</evidence>
<dbReference type="CDD" id="cd02553">
    <property type="entry name" value="PseudoU_synth_RsuA"/>
    <property type="match status" value="1"/>
</dbReference>
<dbReference type="OrthoDB" id="9807213at2"/>
<dbReference type="AlphaFoldDB" id="A0A1I2UGW1"/>
<name>A0A1I2UGW1_9GAMM</name>
<evidence type="ECO:0000256" key="5">
    <source>
        <dbReference type="ARBA" id="ARBA00037590"/>
    </source>
</evidence>
<gene>
    <name evidence="9" type="ORF">SAMN05216175_11316</name>
</gene>
<dbReference type="GO" id="GO:0160136">
    <property type="term" value="F:16S rRNA pseudouridine(516) synthase activity"/>
    <property type="evidence" value="ECO:0007669"/>
    <property type="project" value="UniProtKB-EC"/>
</dbReference>
<dbReference type="InterPro" id="IPR000748">
    <property type="entry name" value="PsdUridine_synth_RsuA/RluB/E/F"/>
</dbReference>
<evidence type="ECO:0000256" key="4">
    <source>
        <dbReference type="ARBA" id="ARBA00036749"/>
    </source>
</evidence>
<evidence type="ECO:0000313" key="9">
    <source>
        <dbReference type="EMBL" id="SFG76278.1"/>
    </source>
</evidence>
<dbReference type="PROSITE" id="PS50889">
    <property type="entry name" value="S4"/>
    <property type="match status" value="1"/>
</dbReference>
<evidence type="ECO:0000313" key="10">
    <source>
        <dbReference type="Proteomes" id="UP000198623"/>
    </source>
</evidence>
<dbReference type="Pfam" id="PF00849">
    <property type="entry name" value="PseudoU_synth_2"/>
    <property type="match status" value="1"/>
</dbReference>
<reference evidence="10" key="1">
    <citation type="submission" date="2016-10" db="EMBL/GenBank/DDBJ databases">
        <authorList>
            <person name="Varghese N."/>
            <person name="Submissions S."/>
        </authorList>
    </citation>
    <scope>NUCLEOTIDE SEQUENCE [LARGE SCALE GENOMIC DNA]</scope>
    <source>
        <strain evidence="10">CGMCC 1.10971</strain>
    </source>
</reference>
<proteinExistence type="inferred from homology"/>
<evidence type="ECO:0000256" key="6">
    <source>
        <dbReference type="PROSITE-ProRule" id="PRU00182"/>
    </source>
</evidence>
<dbReference type="InterPro" id="IPR020094">
    <property type="entry name" value="TruA/RsuA/RluB/E/F_N"/>
</dbReference>
<evidence type="ECO:0000256" key="3">
    <source>
        <dbReference type="ARBA" id="ARBA00023235"/>
    </source>
</evidence>
<dbReference type="RefSeq" id="WP_090729339.1">
    <property type="nucleotide sequence ID" value="NZ_FOOU01000013.1"/>
</dbReference>
<comment type="similarity">
    <text evidence="1 7">Belongs to the pseudouridine synthase RsuA family.</text>
</comment>
<dbReference type="InterPro" id="IPR002942">
    <property type="entry name" value="S4_RNA-bd"/>
</dbReference>
<dbReference type="InterPro" id="IPR018496">
    <property type="entry name" value="PsdUridine_synth_RsuA/RluB_CS"/>
</dbReference>
<dbReference type="NCBIfam" id="TIGR00093">
    <property type="entry name" value="pseudouridine synthase"/>
    <property type="match status" value="1"/>
</dbReference>
<keyword evidence="2 6" id="KW-0694">RNA-binding</keyword>
<evidence type="ECO:0000256" key="1">
    <source>
        <dbReference type="ARBA" id="ARBA00008348"/>
    </source>
</evidence>
<dbReference type="Gene3D" id="3.30.70.580">
    <property type="entry name" value="Pseudouridine synthase I, catalytic domain, N-terminal subdomain"/>
    <property type="match status" value="1"/>
</dbReference>
<dbReference type="EMBL" id="FOOU01000013">
    <property type="protein sequence ID" value="SFG76278.1"/>
    <property type="molecule type" value="Genomic_DNA"/>
</dbReference>
<dbReference type="SUPFAM" id="SSF55120">
    <property type="entry name" value="Pseudouridine synthase"/>
    <property type="match status" value="1"/>
</dbReference>
<dbReference type="InterPro" id="IPR006145">
    <property type="entry name" value="PsdUridine_synth_RsuA/RluA"/>
</dbReference>
<organism evidence="9 10">
    <name type="scientific">Neptunomonas qingdaonensis</name>
    <dbReference type="NCBI Taxonomy" id="1045558"/>
    <lineage>
        <taxon>Bacteria</taxon>
        <taxon>Pseudomonadati</taxon>
        <taxon>Pseudomonadota</taxon>
        <taxon>Gammaproteobacteria</taxon>
        <taxon>Oceanospirillales</taxon>
        <taxon>Oceanospirillaceae</taxon>
        <taxon>Neptunomonas</taxon>
    </lineage>
</organism>
<dbReference type="PANTHER" id="PTHR47683:SF4">
    <property type="entry name" value="PSEUDOURIDINE SYNTHASE"/>
    <property type="match status" value="1"/>
</dbReference>
<feature type="domain" description="RNA-binding S4" evidence="8">
    <location>
        <begin position="6"/>
        <end position="64"/>
    </location>
</feature>
<dbReference type="InterPro" id="IPR042092">
    <property type="entry name" value="PsdUridine_s_RsuA/RluB/E/F_cat"/>
</dbReference>
<dbReference type="SMART" id="SM00363">
    <property type="entry name" value="S4"/>
    <property type="match status" value="1"/>
</dbReference>
<dbReference type="SUPFAM" id="SSF55174">
    <property type="entry name" value="Alpha-L RNA-binding motif"/>
    <property type="match status" value="1"/>
</dbReference>
<dbReference type="PROSITE" id="PS01149">
    <property type="entry name" value="PSI_RSU"/>
    <property type="match status" value="1"/>
</dbReference>
<evidence type="ECO:0000259" key="8">
    <source>
        <dbReference type="SMART" id="SM00363"/>
    </source>
</evidence>
<keyword evidence="10" id="KW-1185">Reference proteome</keyword>
<sequence>MQSKRARLDRFLSSYLQINRKDVRLMLAHNRVTVDGVVAKNIDQLVDEFSRIVLDDRVLQTNSRVYLMMHKPVGVVSATKDEQHRTVIDLLDNRVDKNALHIVGRLDLNSSGLLLLTNDGRWSRQLTSPQNKVTKVYQVTLQNPLSQEYIAAFEEGMYFAYENITTQPAKLQILSEFVAQVSLTEGRYHQIKRMFGRFRNPVLHLHRTAIGALSLDPGLAPGQSRELTAYESTHINMPIEHKLTADDG</sequence>
<dbReference type="Proteomes" id="UP000198623">
    <property type="component" value="Unassembled WGS sequence"/>
</dbReference>
<dbReference type="PANTHER" id="PTHR47683">
    <property type="entry name" value="PSEUDOURIDINE SYNTHASE FAMILY PROTEIN-RELATED"/>
    <property type="match status" value="1"/>
</dbReference>
<dbReference type="STRING" id="1045558.SAMN05216175_11316"/>
<dbReference type="InterPro" id="IPR036986">
    <property type="entry name" value="S4_RNA-bd_sf"/>
</dbReference>
<dbReference type="InterPro" id="IPR020103">
    <property type="entry name" value="PsdUridine_synth_cat_dom_sf"/>
</dbReference>
<evidence type="ECO:0000256" key="7">
    <source>
        <dbReference type="RuleBase" id="RU003887"/>
    </source>
</evidence>
<dbReference type="GO" id="GO:0000455">
    <property type="term" value="P:enzyme-directed rRNA pseudouridine synthesis"/>
    <property type="evidence" value="ECO:0007669"/>
    <property type="project" value="UniProtKB-ARBA"/>
</dbReference>
<dbReference type="GO" id="GO:0003723">
    <property type="term" value="F:RNA binding"/>
    <property type="evidence" value="ECO:0007669"/>
    <property type="project" value="UniProtKB-KW"/>
</dbReference>
<dbReference type="InterPro" id="IPR050343">
    <property type="entry name" value="RsuA_PseudoU_synthase"/>
</dbReference>
<comment type="function">
    <text evidence="5">Responsible for synthesis of pseudouridine from uracil-516 in 16S ribosomal RNA.</text>
</comment>
<keyword evidence="3 7" id="KW-0413">Isomerase</keyword>
<dbReference type="EC" id="5.4.99.-" evidence="7"/>
<dbReference type="Gene3D" id="3.30.70.1560">
    <property type="entry name" value="Alpha-L RNA-binding motif"/>
    <property type="match status" value="1"/>
</dbReference>
<comment type="catalytic activity">
    <reaction evidence="4">
        <text>uridine(516) in 16S rRNA = pseudouridine(516) in 16S rRNA</text>
        <dbReference type="Rhea" id="RHEA:38867"/>
        <dbReference type="Rhea" id="RHEA-COMP:10089"/>
        <dbReference type="Rhea" id="RHEA-COMP:10090"/>
        <dbReference type="ChEBI" id="CHEBI:65314"/>
        <dbReference type="ChEBI" id="CHEBI:65315"/>
        <dbReference type="EC" id="5.4.99.19"/>
    </reaction>
</comment>
<protein>
    <recommendedName>
        <fullName evidence="7">Pseudouridine synthase</fullName>
        <ecNumber evidence="7">5.4.99.-</ecNumber>
    </recommendedName>
</protein>